<feature type="non-terminal residue" evidence="1">
    <location>
        <position position="1"/>
    </location>
</feature>
<gene>
    <name evidence="1" type="ORF">QYT958_LOCUS41273</name>
</gene>
<dbReference type="Proteomes" id="UP000663848">
    <property type="component" value="Unassembled WGS sequence"/>
</dbReference>
<dbReference type="AlphaFoldDB" id="A0A822CBF3"/>
<sequence length="47" mass="5691">KNKLIMPCYDDDRPTQQEELLIRKLVDNVEQHERIQVLTEVNRIDLE</sequence>
<reference evidence="1" key="1">
    <citation type="submission" date="2021-02" db="EMBL/GenBank/DDBJ databases">
        <authorList>
            <person name="Nowell W R."/>
        </authorList>
    </citation>
    <scope>NUCLEOTIDE SEQUENCE</scope>
</reference>
<evidence type="ECO:0000313" key="1">
    <source>
        <dbReference type="EMBL" id="CAF5039442.1"/>
    </source>
</evidence>
<evidence type="ECO:0000313" key="2">
    <source>
        <dbReference type="Proteomes" id="UP000663848"/>
    </source>
</evidence>
<protein>
    <submittedName>
        <fullName evidence="1">Uncharacterized protein</fullName>
    </submittedName>
</protein>
<dbReference type="EMBL" id="CAJOBR010046325">
    <property type="protein sequence ID" value="CAF5039442.1"/>
    <property type="molecule type" value="Genomic_DNA"/>
</dbReference>
<name>A0A822CBF3_9BILA</name>
<proteinExistence type="predicted"/>
<comment type="caution">
    <text evidence="1">The sequence shown here is derived from an EMBL/GenBank/DDBJ whole genome shotgun (WGS) entry which is preliminary data.</text>
</comment>
<accession>A0A822CBF3</accession>
<organism evidence="1 2">
    <name type="scientific">Rotaria socialis</name>
    <dbReference type="NCBI Taxonomy" id="392032"/>
    <lineage>
        <taxon>Eukaryota</taxon>
        <taxon>Metazoa</taxon>
        <taxon>Spiralia</taxon>
        <taxon>Gnathifera</taxon>
        <taxon>Rotifera</taxon>
        <taxon>Eurotatoria</taxon>
        <taxon>Bdelloidea</taxon>
        <taxon>Philodinida</taxon>
        <taxon>Philodinidae</taxon>
        <taxon>Rotaria</taxon>
    </lineage>
</organism>